<feature type="non-terminal residue" evidence="2">
    <location>
        <position position="85"/>
    </location>
</feature>
<dbReference type="Proteomes" id="UP000053558">
    <property type="component" value="Unassembled WGS sequence"/>
</dbReference>
<evidence type="ECO:0000313" key="3">
    <source>
        <dbReference type="Proteomes" id="UP000053558"/>
    </source>
</evidence>
<evidence type="ECO:0000256" key="1">
    <source>
        <dbReference type="SAM" id="MobiDB-lite"/>
    </source>
</evidence>
<organism evidence="2 3">
    <name type="scientific">Coniophora puteana (strain RWD-64-598)</name>
    <name type="common">Brown rot fungus</name>
    <dbReference type="NCBI Taxonomy" id="741705"/>
    <lineage>
        <taxon>Eukaryota</taxon>
        <taxon>Fungi</taxon>
        <taxon>Dikarya</taxon>
        <taxon>Basidiomycota</taxon>
        <taxon>Agaricomycotina</taxon>
        <taxon>Agaricomycetes</taxon>
        <taxon>Agaricomycetidae</taxon>
        <taxon>Boletales</taxon>
        <taxon>Coniophorineae</taxon>
        <taxon>Coniophoraceae</taxon>
        <taxon>Coniophora</taxon>
    </lineage>
</organism>
<dbReference type="KEGG" id="cput:CONPUDRAFT_80256"/>
<name>A0A5M3MWQ3_CONPW</name>
<dbReference type="AlphaFoldDB" id="A0A5M3MWQ3"/>
<reference evidence="3" key="1">
    <citation type="journal article" date="2012" name="Science">
        <title>The Paleozoic origin of enzymatic lignin decomposition reconstructed from 31 fungal genomes.</title>
        <authorList>
            <person name="Floudas D."/>
            <person name="Binder M."/>
            <person name="Riley R."/>
            <person name="Barry K."/>
            <person name="Blanchette R.A."/>
            <person name="Henrissat B."/>
            <person name="Martinez A.T."/>
            <person name="Otillar R."/>
            <person name="Spatafora J.W."/>
            <person name="Yadav J.S."/>
            <person name="Aerts A."/>
            <person name="Benoit I."/>
            <person name="Boyd A."/>
            <person name="Carlson A."/>
            <person name="Copeland A."/>
            <person name="Coutinho P.M."/>
            <person name="de Vries R.P."/>
            <person name="Ferreira P."/>
            <person name="Findley K."/>
            <person name="Foster B."/>
            <person name="Gaskell J."/>
            <person name="Glotzer D."/>
            <person name="Gorecki P."/>
            <person name="Heitman J."/>
            <person name="Hesse C."/>
            <person name="Hori C."/>
            <person name="Igarashi K."/>
            <person name="Jurgens J.A."/>
            <person name="Kallen N."/>
            <person name="Kersten P."/>
            <person name="Kohler A."/>
            <person name="Kuees U."/>
            <person name="Kumar T.K.A."/>
            <person name="Kuo A."/>
            <person name="LaButti K."/>
            <person name="Larrondo L.F."/>
            <person name="Lindquist E."/>
            <person name="Ling A."/>
            <person name="Lombard V."/>
            <person name="Lucas S."/>
            <person name="Lundell T."/>
            <person name="Martin R."/>
            <person name="McLaughlin D.J."/>
            <person name="Morgenstern I."/>
            <person name="Morin E."/>
            <person name="Murat C."/>
            <person name="Nagy L.G."/>
            <person name="Nolan M."/>
            <person name="Ohm R.A."/>
            <person name="Patyshakuliyeva A."/>
            <person name="Rokas A."/>
            <person name="Ruiz-Duenas F.J."/>
            <person name="Sabat G."/>
            <person name="Salamov A."/>
            <person name="Samejima M."/>
            <person name="Schmutz J."/>
            <person name="Slot J.C."/>
            <person name="St John F."/>
            <person name="Stenlid J."/>
            <person name="Sun H."/>
            <person name="Sun S."/>
            <person name="Syed K."/>
            <person name="Tsang A."/>
            <person name="Wiebenga A."/>
            <person name="Young D."/>
            <person name="Pisabarro A."/>
            <person name="Eastwood D.C."/>
            <person name="Martin F."/>
            <person name="Cullen D."/>
            <person name="Grigoriev I.V."/>
            <person name="Hibbett D.S."/>
        </authorList>
    </citation>
    <scope>NUCLEOTIDE SEQUENCE [LARGE SCALE GENOMIC DNA]</scope>
    <source>
        <strain evidence="3">RWD-64-598 SS2</strain>
    </source>
</reference>
<protein>
    <submittedName>
        <fullName evidence="2">Uncharacterized protein</fullName>
    </submittedName>
</protein>
<dbReference type="GeneID" id="19210061"/>
<dbReference type="EMBL" id="JH711575">
    <property type="protein sequence ID" value="EIW83572.1"/>
    <property type="molecule type" value="Genomic_DNA"/>
</dbReference>
<keyword evidence="3" id="KW-1185">Reference proteome</keyword>
<proteinExistence type="predicted"/>
<accession>A0A5M3MWQ3</accession>
<dbReference type="RefSeq" id="XP_007765450.1">
    <property type="nucleotide sequence ID" value="XM_007767260.1"/>
</dbReference>
<sequence>MSHLTHATLSLHTPSTGSSCLTSFTMMPYTRAQDDPHTQSSSAHRLTSHSSGLLSTGPHSRRQQGVCPALEWAMALLVSFLARLL</sequence>
<feature type="compositionally biased region" description="Low complexity" evidence="1">
    <location>
        <begin position="40"/>
        <end position="58"/>
    </location>
</feature>
<comment type="caution">
    <text evidence="2">The sequence shown here is derived from an EMBL/GenBank/DDBJ whole genome shotgun (WGS) entry which is preliminary data.</text>
</comment>
<evidence type="ECO:0000313" key="2">
    <source>
        <dbReference type="EMBL" id="EIW83572.1"/>
    </source>
</evidence>
<gene>
    <name evidence="2" type="ORF">CONPUDRAFT_80256</name>
</gene>
<feature type="region of interest" description="Disordered" evidence="1">
    <location>
        <begin position="31"/>
        <end position="62"/>
    </location>
</feature>